<keyword evidence="2" id="KW-0067">ATP-binding</keyword>
<dbReference type="EMBL" id="JAQQWL010000005">
    <property type="protein sequence ID" value="KAK8073796.1"/>
    <property type="molecule type" value="Genomic_DNA"/>
</dbReference>
<organism evidence="4 5">
    <name type="scientific">Apiospora phragmitis</name>
    <dbReference type="NCBI Taxonomy" id="2905665"/>
    <lineage>
        <taxon>Eukaryota</taxon>
        <taxon>Fungi</taxon>
        <taxon>Dikarya</taxon>
        <taxon>Ascomycota</taxon>
        <taxon>Pezizomycotina</taxon>
        <taxon>Sordariomycetes</taxon>
        <taxon>Xylariomycetidae</taxon>
        <taxon>Amphisphaeriales</taxon>
        <taxon>Apiosporaceae</taxon>
        <taxon>Apiospora</taxon>
    </lineage>
</organism>
<dbReference type="RefSeq" id="XP_066718271.1">
    <property type="nucleotide sequence ID" value="XM_066856104.1"/>
</dbReference>
<dbReference type="SUPFAM" id="SSF53067">
    <property type="entry name" value="Actin-like ATPase domain"/>
    <property type="match status" value="2"/>
</dbReference>
<dbReference type="PRINTS" id="PR00301">
    <property type="entry name" value="HEATSHOCK70"/>
</dbReference>
<dbReference type="PANTHER" id="PTHR45639:SF32">
    <property type="entry name" value="HEAT SHOCK PROTEIN PDR13"/>
    <property type="match status" value="1"/>
</dbReference>
<accession>A0ABR1VRB6</accession>
<keyword evidence="5" id="KW-1185">Reference proteome</keyword>
<name>A0ABR1VRB6_9PEZI</name>
<dbReference type="Gene3D" id="3.30.420.40">
    <property type="match status" value="2"/>
</dbReference>
<evidence type="ECO:0000256" key="3">
    <source>
        <dbReference type="SAM" id="MobiDB-lite"/>
    </source>
</evidence>
<dbReference type="PANTHER" id="PTHR45639">
    <property type="entry name" value="HSC70CB, ISOFORM G-RELATED"/>
    <property type="match status" value="1"/>
</dbReference>
<sequence>MAANGERKAVAPDQRCAIGLTFGNSYSSIACTIDDSAVVIANEDGDRQIPSILSYVDGEEYTGTQAKAFLVRNANNTLVSFRDFLGQDFKSIDPTHCHAAAHPQDANGSVAFSVQDKAEGDASTLSVSEVATRYIRRLVQSASDYLGKKVTSAVLTIPTNFTDKQCEALIQAANNADLEVLQLIKEPVADVLAYDARPEAILEDKNIVVADLGGTRSDVAVIASRGGMYTILATAHDYEFAGVHLDKVLMDHFAKEFMKKNKDVDPRENARSLAKLKAESESAKKALSIGTNASFSVESLAEGIDFQSTINRLRYETVARNVLGGINRLVEGVVKSAGLDVLDIDEVILSGGTSHTPRIAANMRNIFPESTQIQAPSTNPSAINPSELQARGAALQASLIQEYETEDVDQSTHPAVTTVAHITNAIGVVSTAVPARRTIHINGPKEGGDVLIKVIEGNTHIKVTKPEPKPEKKDEEKDEDDSDFSDDEEEEEDKREKVWKSGETLAEAAIRGLKKGSKVEVTVNVAADLGVTIAAREVGGKGGVRGNIAAP</sequence>
<evidence type="ECO:0000313" key="4">
    <source>
        <dbReference type="EMBL" id="KAK8073796.1"/>
    </source>
</evidence>
<feature type="compositionally biased region" description="Acidic residues" evidence="3">
    <location>
        <begin position="476"/>
        <end position="493"/>
    </location>
</feature>
<evidence type="ECO:0000256" key="1">
    <source>
        <dbReference type="ARBA" id="ARBA00022741"/>
    </source>
</evidence>
<dbReference type="GeneID" id="92089167"/>
<proteinExistence type="predicted"/>
<keyword evidence="1" id="KW-0547">Nucleotide-binding</keyword>
<dbReference type="InterPro" id="IPR013126">
    <property type="entry name" value="Hsp_70_fam"/>
</dbReference>
<comment type="caution">
    <text evidence="4">The sequence shown here is derived from an EMBL/GenBank/DDBJ whole genome shotgun (WGS) entry which is preliminary data.</text>
</comment>
<evidence type="ECO:0000313" key="5">
    <source>
        <dbReference type="Proteomes" id="UP001480595"/>
    </source>
</evidence>
<feature type="region of interest" description="Disordered" evidence="3">
    <location>
        <begin position="461"/>
        <end position="500"/>
    </location>
</feature>
<dbReference type="InterPro" id="IPR043129">
    <property type="entry name" value="ATPase_NBD"/>
</dbReference>
<protein>
    <submittedName>
        <fullName evidence="4">Hsp70-like protein</fullName>
    </submittedName>
</protein>
<dbReference type="Pfam" id="PF00012">
    <property type="entry name" value="HSP70"/>
    <property type="match status" value="1"/>
</dbReference>
<dbReference type="Proteomes" id="UP001480595">
    <property type="component" value="Unassembled WGS sequence"/>
</dbReference>
<evidence type="ECO:0000256" key="2">
    <source>
        <dbReference type="ARBA" id="ARBA00022840"/>
    </source>
</evidence>
<feature type="compositionally biased region" description="Basic and acidic residues" evidence="3">
    <location>
        <begin position="464"/>
        <end position="475"/>
    </location>
</feature>
<dbReference type="Gene3D" id="3.30.30.30">
    <property type="match status" value="1"/>
</dbReference>
<dbReference type="PROSITE" id="PS51257">
    <property type="entry name" value="PROKAR_LIPOPROTEIN"/>
    <property type="match status" value="1"/>
</dbReference>
<gene>
    <name evidence="4" type="ORF">PG994_004695</name>
</gene>
<dbReference type="CDD" id="cd10232">
    <property type="entry name" value="ASKHA_NBD_HSP70_ScSsz1p-like"/>
    <property type="match status" value="1"/>
</dbReference>
<dbReference type="Gene3D" id="3.90.640.10">
    <property type="entry name" value="Actin, Chain A, domain 4"/>
    <property type="match status" value="1"/>
</dbReference>
<reference evidence="4 5" key="1">
    <citation type="submission" date="2023-01" db="EMBL/GenBank/DDBJ databases">
        <title>Analysis of 21 Apiospora genomes using comparative genomics revels a genus with tremendous synthesis potential of carbohydrate active enzymes and secondary metabolites.</title>
        <authorList>
            <person name="Sorensen T."/>
        </authorList>
    </citation>
    <scope>NUCLEOTIDE SEQUENCE [LARGE SCALE GENOMIC DNA]</scope>
    <source>
        <strain evidence="4 5">CBS 135458</strain>
    </source>
</reference>